<proteinExistence type="predicted"/>
<dbReference type="EMBL" id="KF790727">
    <property type="protein sequence ID" value="AIE47638.1"/>
    <property type="molecule type" value="Genomic_DNA"/>
</dbReference>
<dbReference type="AlphaFoldDB" id="A0A068LKF8"/>
<accession>A0A068LKF8</accession>
<name>A0A068LKF8_9ZZZZ</name>
<protein>
    <submittedName>
        <fullName evidence="1">Uncharacterized protein</fullName>
    </submittedName>
</protein>
<sequence>MKSIIKTTLLALTICLPALASAHDIEVGGIYYNINGNEATVTY</sequence>
<feature type="non-terminal residue" evidence="1">
    <location>
        <position position="43"/>
    </location>
</feature>
<organism evidence="1">
    <name type="scientific">uncultured prokaryote</name>
    <dbReference type="NCBI Taxonomy" id="198431"/>
    <lineage>
        <taxon>unclassified sequences</taxon>
        <taxon>environmental samples</taxon>
    </lineage>
</organism>
<reference evidence="1" key="1">
    <citation type="journal article" date="2014" name="BMC Genomics">
        <title>Metasecretome-selective phage display approach for mining the functional potential of a rumen microbial community.</title>
        <authorList>
            <person name="Ciric M."/>
            <person name="Moon C.D."/>
            <person name="Leahy S.C."/>
            <person name="Creevey C.J."/>
            <person name="Altermann E."/>
            <person name="Attwood G.T."/>
            <person name="Rakonjac J."/>
            <person name="Gagic D."/>
        </authorList>
    </citation>
    <scope>NUCLEOTIDE SEQUENCE</scope>
</reference>
<evidence type="ECO:0000313" key="1">
    <source>
        <dbReference type="EMBL" id="AIE47638.1"/>
    </source>
</evidence>